<comment type="caution">
    <text evidence="1">The sequence shown here is derived from an EMBL/GenBank/DDBJ whole genome shotgun (WGS) entry which is preliminary data.</text>
</comment>
<dbReference type="Proteomes" id="UP001552527">
    <property type="component" value="Unassembled WGS sequence"/>
</dbReference>
<dbReference type="EMBL" id="JBFATE010000023">
    <property type="protein sequence ID" value="MEV5249859.1"/>
    <property type="molecule type" value="Genomic_DNA"/>
</dbReference>
<evidence type="ECO:0000313" key="2">
    <source>
        <dbReference type="Proteomes" id="UP001552527"/>
    </source>
</evidence>
<sequence>MPHLIQTALAAQHRAARAAARIGVGHPRTRLLLAAAAVAATAAWDAGHRVADLYPPRRHTEKRAPRA</sequence>
<evidence type="ECO:0000313" key="1">
    <source>
        <dbReference type="EMBL" id="MEV5249859.1"/>
    </source>
</evidence>
<accession>A0ABV3JP03</accession>
<gene>
    <name evidence="1" type="ORF">AB0K95_32075</name>
</gene>
<name>A0ABV3JP03_9ACTN</name>
<proteinExistence type="predicted"/>
<keyword evidence="2" id="KW-1185">Reference proteome</keyword>
<protein>
    <submittedName>
        <fullName evidence="1">Uncharacterized protein</fullName>
    </submittedName>
</protein>
<organism evidence="1 2">
    <name type="scientific">Streptomyces werraensis</name>
    <dbReference type="NCBI Taxonomy" id="68284"/>
    <lineage>
        <taxon>Bacteria</taxon>
        <taxon>Bacillati</taxon>
        <taxon>Actinomycetota</taxon>
        <taxon>Actinomycetes</taxon>
        <taxon>Kitasatosporales</taxon>
        <taxon>Streptomycetaceae</taxon>
        <taxon>Streptomyces</taxon>
    </lineage>
</organism>
<reference evidence="1 2" key="1">
    <citation type="submission" date="2024-06" db="EMBL/GenBank/DDBJ databases">
        <title>The Natural Products Discovery Center: Release of the First 8490 Sequenced Strains for Exploring Actinobacteria Biosynthetic Diversity.</title>
        <authorList>
            <person name="Kalkreuter E."/>
            <person name="Kautsar S.A."/>
            <person name="Yang D."/>
            <person name="Bader C.D."/>
            <person name="Teijaro C.N."/>
            <person name="Fluegel L."/>
            <person name="Davis C.M."/>
            <person name="Simpson J.R."/>
            <person name="Lauterbach L."/>
            <person name="Steele A.D."/>
            <person name="Gui C."/>
            <person name="Meng S."/>
            <person name="Li G."/>
            <person name="Viehrig K."/>
            <person name="Ye F."/>
            <person name="Su P."/>
            <person name="Kiefer A.F."/>
            <person name="Nichols A."/>
            <person name="Cepeda A.J."/>
            <person name="Yan W."/>
            <person name="Fan B."/>
            <person name="Jiang Y."/>
            <person name="Adhikari A."/>
            <person name="Zheng C.-J."/>
            <person name="Schuster L."/>
            <person name="Cowan T.M."/>
            <person name="Smanski M.J."/>
            <person name="Chevrette M.G."/>
            <person name="De Carvalho L.P.S."/>
            <person name="Shen B."/>
        </authorList>
    </citation>
    <scope>NUCLEOTIDE SEQUENCE [LARGE SCALE GENOMIC DNA]</scope>
    <source>
        <strain evidence="1 2">NPDC052768</strain>
    </source>
</reference>
<dbReference type="RefSeq" id="WP_364027394.1">
    <property type="nucleotide sequence ID" value="NZ_JBFATE010000023.1"/>
</dbReference>